<accession>A0A811ZPZ5</accession>
<name>A0A811ZPZ5_NYCPR</name>
<comment type="caution">
    <text evidence="2">The sequence shown here is derived from an EMBL/GenBank/DDBJ whole genome shotgun (WGS) entry which is preliminary data.</text>
</comment>
<feature type="region of interest" description="Disordered" evidence="1">
    <location>
        <begin position="1"/>
        <end position="44"/>
    </location>
</feature>
<dbReference type="EMBL" id="CAJHUB010000771">
    <property type="protein sequence ID" value="CAD7691002.1"/>
    <property type="molecule type" value="Genomic_DNA"/>
</dbReference>
<keyword evidence="3" id="KW-1185">Reference proteome</keyword>
<gene>
    <name evidence="2" type="ORF">NYPRO_LOCUS23796</name>
</gene>
<dbReference type="Proteomes" id="UP000645828">
    <property type="component" value="Unassembled WGS sequence"/>
</dbReference>
<protein>
    <submittedName>
        <fullName evidence="2">(raccoon dog) hypothetical protein</fullName>
    </submittedName>
</protein>
<feature type="compositionally biased region" description="Pro residues" evidence="1">
    <location>
        <begin position="16"/>
        <end position="28"/>
    </location>
</feature>
<evidence type="ECO:0000313" key="3">
    <source>
        <dbReference type="Proteomes" id="UP000645828"/>
    </source>
</evidence>
<dbReference type="AlphaFoldDB" id="A0A811ZPZ5"/>
<reference evidence="2" key="1">
    <citation type="submission" date="2020-12" db="EMBL/GenBank/DDBJ databases">
        <authorList>
            <consortium name="Molecular Ecology Group"/>
        </authorList>
    </citation>
    <scope>NUCLEOTIDE SEQUENCE</scope>
    <source>
        <strain evidence="2">TBG_1078</strain>
    </source>
</reference>
<proteinExistence type="predicted"/>
<evidence type="ECO:0000256" key="1">
    <source>
        <dbReference type="SAM" id="MobiDB-lite"/>
    </source>
</evidence>
<sequence length="73" mass="7636">MKQVWTPGPSSQGPPKCSPPAAPAPRPPHTWDGPSLSYRQVPPGPSVWPFSGLVPSTPSTRIYSQCPASPASS</sequence>
<organism evidence="2 3">
    <name type="scientific">Nyctereutes procyonoides</name>
    <name type="common">Raccoon dog</name>
    <name type="synonym">Canis procyonoides</name>
    <dbReference type="NCBI Taxonomy" id="34880"/>
    <lineage>
        <taxon>Eukaryota</taxon>
        <taxon>Metazoa</taxon>
        <taxon>Chordata</taxon>
        <taxon>Craniata</taxon>
        <taxon>Vertebrata</taxon>
        <taxon>Euteleostomi</taxon>
        <taxon>Mammalia</taxon>
        <taxon>Eutheria</taxon>
        <taxon>Laurasiatheria</taxon>
        <taxon>Carnivora</taxon>
        <taxon>Caniformia</taxon>
        <taxon>Canidae</taxon>
        <taxon>Nyctereutes</taxon>
    </lineage>
</organism>
<evidence type="ECO:0000313" key="2">
    <source>
        <dbReference type="EMBL" id="CAD7691002.1"/>
    </source>
</evidence>